<organism evidence="1">
    <name type="scientific">Arundo donax</name>
    <name type="common">Giant reed</name>
    <name type="synonym">Donax arundinaceus</name>
    <dbReference type="NCBI Taxonomy" id="35708"/>
    <lineage>
        <taxon>Eukaryota</taxon>
        <taxon>Viridiplantae</taxon>
        <taxon>Streptophyta</taxon>
        <taxon>Embryophyta</taxon>
        <taxon>Tracheophyta</taxon>
        <taxon>Spermatophyta</taxon>
        <taxon>Magnoliopsida</taxon>
        <taxon>Liliopsida</taxon>
        <taxon>Poales</taxon>
        <taxon>Poaceae</taxon>
        <taxon>PACMAD clade</taxon>
        <taxon>Arundinoideae</taxon>
        <taxon>Arundineae</taxon>
        <taxon>Arundo</taxon>
    </lineage>
</organism>
<proteinExistence type="predicted"/>
<protein>
    <submittedName>
        <fullName evidence="1">Uncharacterized protein</fullName>
    </submittedName>
</protein>
<name>A0A0A8ZE83_ARUDO</name>
<accession>A0A0A8ZE83</accession>
<sequence>MFGKIILLFSKLSCYFPSHQFPCSRKEKKPILH</sequence>
<dbReference type="EMBL" id="GBRH01260804">
    <property type="protein sequence ID" value="JAD37091.1"/>
    <property type="molecule type" value="Transcribed_RNA"/>
</dbReference>
<reference evidence="1" key="2">
    <citation type="journal article" date="2015" name="Data Brief">
        <title>Shoot transcriptome of the giant reed, Arundo donax.</title>
        <authorList>
            <person name="Barrero R.A."/>
            <person name="Guerrero F.D."/>
            <person name="Moolhuijzen P."/>
            <person name="Goolsby J.A."/>
            <person name="Tidwell J."/>
            <person name="Bellgard S.E."/>
            <person name="Bellgard M.I."/>
        </authorList>
    </citation>
    <scope>NUCLEOTIDE SEQUENCE</scope>
    <source>
        <tissue evidence="1">Shoot tissue taken approximately 20 cm above the soil surface</tissue>
    </source>
</reference>
<dbReference type="AlphaFoldDB" id="A0A0A8ZE83"/>
<reference evidence="1" key="1">
    <citation type="submission" date="2014-09" db="EMBL/GenBank/DDBJ databases">
        <authorList>
            <person name="Magalhaes I.L.F."/>
            <person name="Oliveira U."/>
            <person name="Santos F.R."/>
            <person name="Vidigal T.H.D.A."/>
            <person name="Brescovit A.D."/>
            <person name="Santos A.J."/>
        </authorList>
    </citation>
    <scope>NUCLEOTIDE SEQUENCE</scope>
    <source>
        <tissue evidence="1">Shoot tissue taken approximately 20 cm above the soil surface</tissue>
    </source>
</reference>
<evidence type="ECO:0000313" key="1">
    <source>
        <dbReference type="EMBL" id="JAD37091.1"/>
    </source>
</evidence>